<dbReference type="GO" id="GO:0045490">
    <property type="term" value="P:pectin catabolic process"/>
    <property type="evidence" value="ECO:0007669"/>
    <property type="project" value="TreeGrafter"/>
</dbReference>
<dbReference type="AlphaFoldDB" id="A0AB34FFZ0"/>
<evidence type="ECO:0000256" key="6">
    <source>
        <dbReference type="ARBA" id="ARBA00023295"/>
    </source>
</evidence>
<name>A0AB34FFZ0_9HYPO</name>
<dbReference type="InterPro" id="IPR007934">
    <property type="entry name" value="AbfB_ABD"/>
</dbReference>
<evidence type="ECO:0000256" key="4">
    <source>
        <dbReference type="ARBA" id="ARBA00022801"/>
    </source>
</evidence>
<dbReference type="GO" id="GO:0045493">
    <property type="term" value="P:xylan catabolic process"/>
    <property type="evidence" value="ECO:0007669"/>
    <property type="project" value="UniProtKB-KW"/>
</dbReference>
<evidence type="ECO:0000256" key="7">
    <source>
        <dbReference type="PIRSR" id="PIRSR638964-1"/>
    </source>
</evidence>
<dbReference type="EMBL" id="JAQHRD010000008">
    <property type="protein sequence ID" value="KAJ6438098.1"/>
    <property type="molecule type" value="Genomic_DNA"/>
</dbReference>
<feature type="chain" id="PRO_5044045304" description="Alpha-L-arabinofuranosidase" evidence="9">
    <location>
        <begin position="27"/>
        <end position="496"/>
    </location>
</feature>
<keyword evidence="4 9" id="KW-0378">Hydrolase</keyword>
<feature type="disulfide bond" evidence="8">
    <location>
        <begin position="29"/>
        <end position="39"/>
    </location>
</feature>
<keyword evidence="9" id="KW-0119">Carbohydrate metabolism</keyword>
<dbReference type="InterPro" id="IPR015289">
    <property type="entry name" value="A-L-arabinofuranosidase_B_cat"/>
</dbReference>
<evidence type="ECO:0000313" key="13">
    <source>
        <dbReference type="Proteomes" id="UP001163105"/>
    </source>
</evidence>
<comment type="caution">
    <text evidence="12">The sequence shown here is derived from an EMBL/GenBank/DDBJ whole genome shotgun (WGS) entry which is preliminary data.</text>
</comment>
<feature type="domain" description="Alpha-L-arabinofuranosidase B arabinose-binding" evidence="10">
    <location>
        <begin position="362"/>
        <end position="476"/>
    </location>
</feature>
<sequence length="496" mass="52058">MLTRPSLDRARVLAAALIAAGGLVKAGPCDIYACGGTPCVAAHSTTRSLYGAYTGPLYQVSRGSDGKKIDISPLTGSGVADAAAQDSFCTGTTCLITIIYDQSGHGNHLTQSPPGGAARGPEANGYDALSSAIGAPVKLNGRKAYGVFISPSSGYRNNSPNGTATGDDPEGMYAVFDGTHYNTGCCFDYGNVETTSTDPGNGHMEALYFGTGDGSGRGTGSGKGPWIMADLENGLFTGYSPINNPANPTIDYRFITAVLKGKPNQWAIRGGNAASGSLSTFYDGVRPANGYYPMKKEGAIVLGTGGDNSNWAQGTFYEGVMTKGYPSDNTENAVQANIVNAGYATTSLLSGPELTVGSSISLRATTACCTNRYIAHDGNTVNTQVVSTSSSDDLKRKASWIVRTGLGNSGCYSFESKDTPGSFIRHAGYHLKLDPNDNSKLFAEDATFCTMAGVNGQGNSVRSWSYAARYWRHFDAGTVYCEQRRAFSLGQPHVFQ</sequence>
<dbReference type="EC" id="3.2.1.55" evidence="9"/>
<dbReference type="SUPFAM" id="SSF49899">
    <property type="entry name" value="Concanavalin A-like lectins/glucanases"/>
    <property type="match status" value="1"/>
</dbReference>
<evidence type="ECO:0000256" key="2">
    <source>
        <dbReference type="ARBA" id="ARBA00006963"/>
    </source>
</evidence>
<dbReference type="FunFam" id="2.80.10.50:FF:000059">
    <property type="entry name" value="Probable alpha-L-arabinofuranosidase B"/>
    <property type="match status" value="1"/>
</dbReference>
<organism evidence="12 13">
    <name type="scientific">Purpureocillium lavendulum</name>
    <dbReference type="NCBI Taxonomy" id="1247861"/>
    <lineage>
        <taxon>Eukaryota</taxon>
        <taxon>Fungi</taxon>
        <taxon>Dikarya</taxon>
        <taxon>Ascomycota</taxon>
        <taxon>Pezizomycotina</taxon>
        <taxon>Sordariomycetes</taxon>
        <taxon>Hypocreomycetidae</taxon>
        <taxon>Hypocreales</taxon>
        <taxon>Ophiocordycipitaceae</taxon>
        <taxon>Purpureocillium</taxon>
    </lineage>
</organism>
<feature type="disulfide bond" evidence="8">
    <location>
        <begin position="89"/>
        <end position="94"/>
    </location>
</feature>
<keyword evidence="8" id="KW-1015">Disulfide bond</keyword>
<feature type="disulfide bond" evidence="8">
    <location>
        <begin position="411"/>
        <end position="449"/>
    </location>
</feature>
<comment type="pathway">
    <text evidence="9">Glycan metabolism; L-arabinan degradation.</text>
</comment>
<dbReference type="FunFam" id="2.60.120.200:FF:000131">
    <property type="entry name" value="Probable alpha-L-arabinofuranosidase B"/>
    <property type="match status" value="1"/>
</dbReference>
<dbReference type="Gene3D" id="2.60.120.200">
    <property type="match status" value="1"/>
</dbReference>
<dbReference type="GO" id="GO:0031222">
    <property type="term" value="P:arabinan catabolic process"/>
    <property type="evidence" value="ECO:0007669"/>
    <property type="project" value="UniProtKB-UniRule"/>
</dbReference>
<reference evidence="12" key="1">
    <citation type="submission" date="2023-01" db="EMBL/GenBank/DDBJ databases">
        <title>The growth and conidiation of Purpureocillium lavendulum are regulated by nitrogen source and histone H3K14 acetylation.</title>
        <authorList>
            <person name="Tang P."/>
            <person name="Han J."/>
            <person name="Zhang C."/>
            <person name="Tang P."/>
            <person name="Qi F."/>
            <person name="Zhang K."/>
            <person name="Liang L."/>
        </authorList>
    </citation>
    <scope>NUCLEOTIDE SEQUENCE</scope>
    <source>
        <strain evidence="12">YMF1.00683</strain>
    </source>
</reference>
<protein>
    <recommendedName>
        <fullName evidence="9">Alpha-L-arabinofuranosidase</fullName>
        <ecNumber evidence="9">3.2.1.55</ecNumber>
    </recommendedName>
</protein>
<proteinExistence type="inferred from homology"/>
<dbReference type="Proteomes" id="UP001163105">
    <property type="component" value="Unassembled WGS sequence"/>
</dbReference>
<evidence type="ECO:0000256" key="9">
    <source>
        <dbReference type="RuleBase" id="RU367111"/>
    </source>
</evidence>
<dbReference type="PANTHER" id="PTHR39447:SF2">
    <property type="entry name" value="ALPHA-L-ARABINOFURANOSIDASE B"/>
    <property type="match status" value="1"/>
</dbReference>
<evidence type="ECO:0000256" key="1">
    <source>
        <dbReference type="ARBA" id="ARBA00001462"/>
    </source>
</evidence>
<keyword evidence="3 9" id="KW-0732">Signal</keyword>
<evidence type="ECO:0000259" key="11">
    <source>
        <dbReference type="Pfam" id="PF09206"/>
    </source>
</evidence>
<evidence type="ECO:0000256" key="5">
    <source>
        <dbReference type="ARBA" id="ARBA00023180"/>
    </source>
</evidence>
<keyword evidence="13" id="KW-1185">Reference proteome</keyword>
<dbReference type="Gene3D" id="2.80.10.50">
    <property type="match status" value="1"/>
</dbReference>
<feature type="disulfide bond" evidence="8">
    <location>
        <begin position="185"/>
        <end position="186"/>
    </location>
</feature>
<comment type="catalytic activity">
    <reaction evidence="1 9">
        <text>Hydrolysis of terminal non-reducing alpha-L-arabinofuranoside residues in alpha-L-arabinosides.</text>
        <dbReference type="EC" id="3.2.1.55"/>
    </reaction>
</comment>
<comment type="similarity">
    <text evidence="2 9">Belongs to the glycosyl hydrolase 54 family.</text>
</comment>
<gene>
    <name evidence="12" type="primary">abf1</name>
    <name evidence="12" type="ORF">O9K51_08687</name>
</gene>
<dbReference type="InterPro" id="IPR038964">
    <property type="entry name" value="ABFB"/>
</dbReference>
<dbReference type="GO" id="GO:0046556">
    <property type="term" value="F:alpha-L-arabinofuranosidase activity"/>
    <property type="evidence" value="ECO:0007669"/>
    <property type="project" value="UniProtKB-UniRule"/>
</dbReference>
<dbReference type="SUPFAM" id="SSF110221">
    <property type="entry name" value="AbfB domain"/>
    <property type="match status" value="1"/>
</dbReference>
<keyword evidence="9" id="KW-0624">Polysaccharide degradation</keyword>
<feature type="signal peptide" evidence="9">
    <location>
        <begin position="1"/>
        <end position="26"/>
    </location>
</feature>
<keyword evidence="5" id="KW-0325">Glycoprotein</keyword>
<dbReference type="GO" id="GO:0046373">
    <property type="term" value="P:L-arabinose metabolic process"/>
    <property type="evidence" value="ECO:0007669"/>
    <property type="project" value="UniProtKB-UniRule"/>
</dbReference>
<evidence type="ECO:0000313" key="12">
    <source>
        <dbReference type="EMBL" id="KAJ6438098.1"/>
    </source>
</evidence>
<dbReference type="Pfam" id="PF05270">
    <property type="entry name" value="AbfB"/>
    <property type="match status" value="1"/>
</dbReference>
<dbReference type="InterPro" id="IPR013320">
    <property type="entry name" value="ConA-like_dom_sf"/>
</dbReference>
<comment type="subcellular location">
    <subcellularLocation>
        <location evidence="9">Secreted</location>
    </subcellularLocation>
</comment>
<dbReference type="CDD" id="cd23399">
    <property type="entry name" value="beta-trefoil_ABD_ABFB"/>
    <property type="match status" value="1"/>
</dbReference>
<dbReference type="GO" id="GO:0005576">
    <property type="term" value="C:extracellular region"/>
    <property type="evidence" value="ECO:0007669"/>
    <property type="project" value="UniProtKB-SubCell"/>
</dbReference>
<feature type="domain" description="Alpha-L-arabinofuranosidase B catalytic" evidence="11">
    <location>
        <begin position="28"/>
        <end position="344"/>
    </location>
</feature>
<accession>A0AB34FFZ0</accession>
<keyword evidence="9" id="KW-0964">Secreted</keyword>
<keyword evidence="9" id="KW-0858">Xylan degradation</keyword>
<evidence type="ECO:0000259" key="10">
    <source>
        <dbReference type="Pfam" id="PF05270"/>
    </source>
</evidence>
<dbReference type="InterPro" id="IPR036195">
    <property type="entry name" value="AbfB_ABD_sf"/>
</dbReference>
<dbReference type="Pfam" id="PF09206">
    <property type="entry name" value="ArabFuran-catal"/>
    <property type="match status" value="1"/>
</dbReference>
<dbReference type="PANTHER" id="PTHR39447">
    <property type="entry name" value="ALPHA-L-ARABINOFURANOSIDASE B"/>
    <property type="match status" value="1"/>
</dbReference>
<evidence type="ECO:0000256" key="8">
    <source>
        <dbReference type="PIRSR" id="PIRSR638964-3"/>
    </source>
</evidence>
<feature type="active site" description="Proton donor" evidence="7">
    <location>
        <position position="307"/>
    </location>
</feature>
<evidence type="ECO:0000256" key="3">
    <source>
        <dbReference type="ARBA" id="ARBA00022729"/>
    </source>
</evidence>
<feature type="active site" description="Nucleophile" evidence="7">
    <location>
        <position position="232"/>
    </location>
</feature>
<keyword evidence="6 9" id="KW-0326">Glycosidase</keyword>